<dbReference type="OrthoDB" id="6367126at2759"/>
<sequence length="219" mass="24213">MAGSNAAPHAHVAHRQASARGQQRIKHLSQHLTVLSANVRGLRTNLGDLTHNFVLRHQADIVANTETWLNGEVEAIFGNIPGYTKWVRKNREQRVGGKVAACFKHGLQSQLIDIMLPQGMEAIFFRVVLSDKTGLLLQGRSALDFLTEKVDTLLQQHRCSHVMILGDLNHHLEQDAFTSLLTVQGLANHMTFPTHERGGSLDPVLTDLPDSSILCQQLG</sequence>
<comment type="caution">
    <text evidence="3">The sequence shown here is derived from an EMBL/GenBank/DDBJ whole genome shotgun (WGS) entry which is preliminary data.</text>
</comment>
<proteinExistence type="predicted"/>
<dbReference type="PANTHER" id="PTHR46670">
    <property type="entry name" value="ENDO/EXONUCLEASE/PHOSPHATASE DOMAIN-CONTAINING PROTEIN"/>
    <property type="match status" value="1"/>
</dbReference>
<gene>
    <name evidence="3" type="ORF">E2C01_062182</name>
</gene>
<dbReference type="Pfam" id="PF03372">
    <property type="entry name" value="Exo_endo_phos"/>
    <property type="match status" value="1"/>
</dbReference>
<dbReference type="AlphaFoldDB" id="A0A5B7HCX8"/>
<evidence type="ECO:0000259" key="2">
    <source>
        <dbReference type="Pfam" id="PF03372"/>
    </source>
</evidence>
<evidence type="ECO:0000256" key="1">
    <source>
        <dbReference type="SAM" id="MobiDB-lite"/>
    </source>
</evidence>
<dbReference type="InterPro" id="IPR005135">
    <property type="entry name" value="Endo/exonuclease/phosphatase"/>
</dbReference>
<feature type="region of interest" description="Disordered" evidence="1">
    <location>
        <begin position="1"/>
        <end position="21"/>
    </location>
</feature>
<dbReference type="InterPro" id="IPR036691">
    <property type="entry name" value="Endo/exonu/phosph_ase_sf"/>
</dbReference>
<feature type="domain" description="Endonuclease/exonuclease/phosphatase" evidence="2">
    <location>
        <begin position="35"/>
        <end position="199"/>
    </location>
</feature>
<dbReference type="GO" id="GO:0003824">
    <property type="term" value="F:catalytic activity"/>
    <property type="evidence" value="ECO:0007669"/>
    <property type="project" value="InterPro"/>
</dbReference>
<protein>
    <recommendedName>
        <fullName evidence="2">Endonuclease/exonuclease/phosphatase domain-containing protein</fullName>
    </recommendedName>
</protein>
<accession>A0A5B7HCX8</accession>
<dbReference type="SUPFAM" id="SSF56219">
    <property type="entry name" value="DNase I-like"/>
    <property type="match status" value="1"/>
</dbReference>
<dbReference type="Gene3D" id="3.60.10.10">
    <property type="entry name" value="Endonuclease/exonuclease/phosphatase"/>
    <property type="match status" value="1"/>
</dbReference>
<evidence type="ECO:0000313" key="3">
    <source>
        <dbReference type="EMBL" id="MPC67993.1"/>
    </source>
</evidence>
<dbReference type="Proteomes" id="UP000324222">
    <property type="component" value="Unassembled WGS sequence"/>
</dbReference>
<evidence type="ECO:0000313" key="4">
    <source>
        <dbReference type="Proteomes" id="UP000324222"/>
    </source>
</evidence>
<keyword evidence="4" id="KW-1185">Reference proteome</keyword>
<organism evidence="3 4">
    <name type="scientific">Portunus trituberculatus</name>
    <name type="common">Swimming crab</name>
    <name type="synonym">Neptunus trituberculatus</name>
    <dbReference type="NCBI Taxonomy" id="210409"/>
    <lineage>
        <taxon>Eukaryota</taxon>
        <taxon>Metazoa</taxon>
        <taxon>Ecdysozoa</taxon>
        <taxon>Arthropoda</taxon>
        <taxon>Crustacea</taxon>
        <taxon>Multicrustacea</taxon>
        <taxon>Malacostraca</taxon>
        <taxon>Eumalacostraca</taxon>
        <taxon>Eucarida</taxon>
        <taxon>Decapoda</taxon>
        <taxon>Pleocyemata</taxon>
        <taxon>Brachyura</taxon>
        <taxon>Eubrachyura</taxon>
        <taxon>Portunoidea</taxon>
        <taxon>Portunidae</taxon>
        <taxon>Portuninae</taxon>
        <taxon>Portunus</taxon>
    </lineage>
</organism>
<dbReference type="EMBL" id="VSRR010027069">
    <property type="protein sequence ID" value="MPC67993.1"/>
    <property type="molecule type" value="Genomic_DNA"/>
</dbReference>
<name>A0A5B7HCX8_PORTR</name>
<dbReference type="PANTHER" id="PTHR46670:SF3">
    <property type="entry name" value="ENDONUCLEASE_EXONUCLEASE_PHOSPHATASE DOMAIN-CONTAINING PROTEIN"/>
    <property type="match status" value="1"/>
</dbReference>
<reference evidence="3 4" key="1">
    <citation type="submission" date="2019-05" db="EMBL/GenBank/DDBJ databases">
        <title>Another draft genome of Portunus trituberculatus and its Hox gene families provides insights of decapod evolution.</title>
        <authorList>
            <person name="Jeong J.-H."/>
            <person name="Song I."/>
            <person name="Kim S."/>
            <person name="Choi T."/>
            <person name="Kim D."/>
            <person name="Ryu S."/>
            <person name="Kim W."/>
        </authorList>
    </citation>
    <scope>NUCLEOTIDE SEQUENCE [LARGE SCALE GENOMIC DNA]</scope>
    <source>
        <tissue evidence="3">Muscle</tissue>
    </source>
</reference>